<evidence type="ECO:0000313" key="2">
    <source>
        <dbReference type="EMBL" id="PYI56408.1"/>
    </source>
</evidence>
<dbReference type="AlphaFoldDB" id="A0A2V5KAD6"/>
<protein>
    <submittedName>
        <fullName evidence="2">GNAT family N-acetyltransferase</fullName>
    </submittedName>
</protein>
<comment type="caution">
    <text evidence="2">The sequence shown here is derived from an EMBL/GenBank/DDBJ whole genome shotgun (WGS) entry which is preliminary data.</text>
</comment>
<evidence type="ECO:0000313" key="3">
    <source>
        <dbReference type="Proteomes" id="UP000247476"/>
    </source>
</evidence>
<dbReference type="SUPFAM" id="SSF55729">
    <property type="entry name" value="Acyl-CoA N-acyltransferases (Nat)"/>
    <property type="match status" value="1"/>
</dbReference>
<name>A0A2V5KAD6_9BACL</name>
<gene>
    <name evidence="2" type="ORF">DLM86_05370</name>
</gene>
<dbReference type="InterPro" id="IPR016181">
    <property type="entry name" value="Acyl_CoA_acyltransferase"/>
</dbReference>
<dbReference type="PROSITE" id="PS51186">
    <property type="entry name" value="GNAT"/>
    <property type="match status" value="1"/>
</dbReference>
<proteinExistence type="predicted"/>
<keyword evidence="2" id="KW-0808">Transferase</keyword>
<dbReference type="InterPro" id="IPR000182">
    <property type="entry name" value="GNAT_dom"/>
</dbReference>
<dbReference type="Gene3D" id="3.40.630.30">
    <property type="match status" value="1"/>
</dbReference>
<organism evidence="2 3">
    <name type="scientific">Paenibacillus flagellatus</name>
    <dbReference type="NCBI Taxonomy" id="2211139"/>
    <lineage>
        <taxon>Bacteria</taxon>
        <taxon>Bacillati</taxon>
        <taxon>Bacillota</taxon>
        <taxon>Bacilli</taxon>
        <taxon>Bacillales</taxon>
        <taxon>Paenibacillaceae</taxon>
        <taxon>Paenibacillus</taxon>
    </lineage>
</organism>
<reference evidence="2 3" key="1">
    <citation type="submission" date="2018-05" db="EMBL/GenBank/DDBJ databases">
        <title>Paenibacillus flagellatus sp. nov., isolated from selenium mineral soil.</title>
        <authorList>
            <person name="Dai X."/>
        </authorList>
    </citation>
    <scope>NUCLEOTIDE SEQUENCE [LARGE SCALE GENOMIC DNA]</scope>
    <source>
        <strain evidence="2 3">DXL2</strain>
    </source>
</reference>
<feature type="domain" description="N-acetyltransferase" evidence="1">
    <location>
        <begin position="134"/>
        <end position="270"/>
    </location>
</feature>
<accession>A0A2V5KAD6</accession>
<evidence type="ECO:0000259" key="1">
    <source>
        <dbReference type="PROSITE" id="PS51186"/>
    </source>
</evidence>
<dbReference type="Proteomes" id="UP000247476">
    <property type="component" value="Unassembled WGS sequence"/>
</dbReference>
<keyword evidence="3" id="KW-1185">Reference proteome</keyword>
<dbReference type="OrthoDB" id="2350893at2"/>
<dbReference type="EMBL" id="QJVJ01000002">
    <property type="protein sequence ID" value="PYI56408.1"/>
    <property type="molecule type" value="Genomic_DNA"/>
</dbReference>
<dbReference type="RefSeq" id="WP_110838934.1">
    <property type="nucleotide sequence ID" value="NZ_QJVJ01000002.1"/>
</dbReference>
<dbReference type="GO" id="GO:0016747">
    <property type="term" value="F:acyltransferase activity, transferring groups other than amino-acyl groups"/>
    <property type="evidence" value="ECO:0007669"/>
    <property type="project" value="InterPro"/>
</dbReference>
<sequence length="270" mass="29345">MSLETAARLEEAEIEALVDRMMAIRDREGNPEGVEIAAFGGGTAVYSRTMPWPGFNFVKGLGPQDADRIDDIARFYRERGRKFEVHLVPGKLNAALAKALAAHGFMQTGFHATMVADLEVAAGRWKETPTSAGIGFREIGRDEFAAYGRIHCLGFGMPVEGAVPIARNNEVLHGRPGWKLYFGLTDGMPAAAGVMRMHDGIASLTFAATLPEYRGRGLQSGLIRLRLRTAAEHGCRLATAQAAFGSPSHRNMEKAGMRLAFTRATWSVPD</sequence>